<accession>A0A833VM97</accession>
<dbReference type="AlphaFoldDB" id="A0A833VM97"/>
<gene>
    <name evidence="4" type="ORF">FCM35_KLT02052</name>
</gene>
<comment type="similarity">
    <text evidence="1">Belongs to the fantastic four family.</text>
</comment>
<dbReference type="Proteomes" id="UP000623129">
    <property type="component" value="Unassembled WGS sequence"/>
</dbReference>
<feature type="region of interest" description="Disordered" evidence="2">
    <location>
        <begin position="227"/>
        <end position="263"/>
    </location>
</feature>
<feature type="domain" description="FAF" evidence="3">
    <location>
        <begin position="164"/>
        <end position="219"/>
    </location>
</feature>
<dbReference type="PANTHER" id="PTHR33155:SF3">
    <property type="entry name" value="PROTEIN FAF-LIKE, CHLOROPLASTIC"/>
    <property type="match status" value="1"/>
</dbReference>
<dbReference type="InterPro" id="IPR046431">
    <property type="entry name" value="FAF_dom"/>
</dbReference>
<sequence length="399" mass="44121">MSVVTCISTETDKVGPVAPPSMLELKNYDVPIISAEEEKQDEEQPGQADIWNLIQSQKPDDTIIPPPYVHPLVRRSSSSLSKKSLEICTENLGSESGSDDFLASFTDSETDTESEHGHLTEIEESEPLVAKIPAMKMGPMYVTNQENPYHCPSAAVSRKSPPRNFPPPLPSISSRNGGPCLRMQPYRCGNGRLVMEAVSVPTQNYLHARRHDGRLLLSFTGQHAVEKAELPESKNEIESEEEESEAEEIEMEESEEEEEVEVVDRGTMVEVKVSTQPNQLAVSKRVHRSSLVINKFVGSSMDDAMTAAADTVLTTLPPSRRAVAMPTTAAAAVAAASALSASSQYEESHEDEDDEQLLFVATTAGSTRRSKEELLHQMRRCSQLRRPLFIWEPRYIVTL</sequence>
<comment type="caution">
    <text evidence="4">The sequence shown here is derived from an EMBL/GenBank/DDBJ whole genome shotgun (WGS) entry which is preliminary data.</text>
</comment>
<evidence type="ECO:0000259" key="3">
    <source>
        <dbReference type="Pfam" id="PF11250"/>
    </source>
</evidence>
<dbReference type="EMBL" id="SWLB01000011">
    <property type="protein sequence ID" value="KAF3332475.1"/>
    <property type="molecule type" value="Genomic_DNA"/>
</dbReference>
<evidence type="ECO:0000256" key="2">
    <source>
        <dbReference type="SAM" id="MobiDB-lite"/>
    </source>
</evidence>
<evidence type="ECO:0000313" key="5">
    <source>
        <dbReference type="Proteomes" id="UP000623129"/>
    </source>
</evidence>
<dbReference type="Pfam" id="PF11250">
    <property type="entry name" value="FAF"/>
    <property type="match status" value="1"/>
</dbReference>
<protein>
    <submittedName>
        <fullName evidence="4">Protein FAF-like</fullName>
    </submittedName>
</protein>
<evidence type="ECO:0000256" key="1">
    <source>
        <dbReference type="ARBA" id="ARBA00008690"/>
    </source>
</evidence>
<name>A0A833VM97_9POAL</name>
<dbReference type="InterPro" id="IPR021410">
    <property type="entry name" value="FAF"/>
</dbReference>
<feature type="compositionally biased region" description="Basic and acidic residues" evidence="2">
    <location>
        <begin position="227"/>
        <end position="237"/>
    </location>
</feature>
<keyword evidence="5" id="KW-1185">Reference proteome</keyword>
<dbReference type="OrthoDB" id="1303570at2759"/>
<reference evidence="4" key="1">
    <citation type="submission" date="2020-01" db="EMBL/GenBank/DDBJ databases">
        <title>Genome sequence of Kobresia littledalei, the first chromosome-level genome in the family Cyperaceae.</title>
        <authorList>
            <person name="Qu G."/>
        </authorList>
    </citation>
    <scope>NUCLEOTIDE SEQUENCE</scope>
    <source>
        <strain evidence="4">C.B.Clarke</strain>
        <tissue evidence="4">Leaf</tissue>
    </source>
</reference>
<proteinExistence type="inferred from homology"/>
<feature type="compositionally biased region" description="Acidic residues" evidence="2">
    <location>
        <begin position="238"/>
        <end position="261"/>
    </location>
</feature>
<dbReference type="PANTHER" id="PTHR33155">
    <property type="entry name" value="FANTASTIC FOUR-LIKE PROTEIN (DUF3049)"/>
    <property type="match status" value="1"/>
</dbReference>
<evidence type="ECO:0000313" key="4">
    <source>
        <dbReference type="EMBL" id="KAF3332475.1"/>
    </source>
</evidence>
<organism evidence="4 5">
    <name type="scientific">Carex littledalei</name>
    <dbReference type="NCBI Taxonomy" id="544730"/>
    <lineage>
        <taxon>Eukaryota</taxon>
        <taxon>Viridiplantae</taxon>
        <taxon>Streptophyta</taxon>
        <taxon>Embryophyta</taxon>
        <taxon>Tracheophyta</taxon>
        <taxon>Spermatophyta</taxon>
        <taxon>Magnoliopsida</taxon>
        <taxon>Liliopsida</taxon>
        <taxon>Poales</taxon>
        <taxon>Cyperaceae</taxon>
        <taxon>Cyperoideae</taxon>
        <taxon>Cariceae</taxon>
        <taxon>Carex</taxon>
        <taxon>Carex subgen. Euthyceras</taxon>
    </lineage>
</organism>